<evidence type="ECO:0000313" key="3">
    <source>
        <dbReference type="Proteomes" id="UP001152803"/>
    </source>
</evidence>
<gene>
    <name evidence="2" type="ORF">COCON_G00093740</name>
</gene>
<dbReference type="Proteomes" id="UP001152803">
    <property type="component" value="Unassembled WGS sequence"/>
</dbReference>
<evidence type="ECO:0000256" key="1">
    <source>
        <dbReference type="SAM" id="MobiDB-lite"/>
    </source>
</evidence>
<dbReference type="EMBL" id="JAFJMO010000006">
    <property type="protein sequence ID" value="KAJ8274749.1"/>
    <property type="molecule type" value="Genomic_DNA"/>
</dbReference>
<dbReference type="OrthoDB" id="8879562at2759"/>
<dbReference type="AlphaFoldDB" id="A0A9Q1DLK0"/>
<organism evidence="2 3">
    <name type="scientific">Conger conger</name>
    <name type="common">Conger eel</name>
    <name type="synonym">Muraena conger</name>
    <dbReference type="NCBI Taxonomy" id="82655"/>
    <lineage>
        <taxon>Eukaryota</taxon>
        <taxon>Metazoa</taxon>
        <taxon>Chordata</taxon>
        <taxon>Craniata</taxon>
        <taxon>Vertebrata</taxon>
        <taxon>Euteleostomi</taxon>
        <taxon>Actinopterygii</taxon>
        <taxon>Neopterygii</taxon>
        <taxon>Teleostei</taxon>
        <taxon>Anguilliformes</taxon>
        <taxon>Congridae</taxon>
        <taxon>Conger</taxon>
    </lineage>
</organism>
<protein>
    <submittedName>
        <fullName evidence="2">Uncharacterized protein</fullName>
    </submittedName>
</protein>
<feature type="region of interest" description="Disordered" evidence="1">
    <location>
        <begin position="63"/>
        <end position="85"/>
    </location>
</feature>
<reference evidence="2" key="1">
    <citation type="journal article" date="2023" name="Science">
        <title>Genome structures resolve the early diversification of teleost fishes.</title>
        <authorList>
            <person name="Parey E."/>
            <person name="Louis A."/>
            <person name="Montfort J."/>
            <person name="Bouchez O."/>
            <person name="Roques C."/>
            <person name="Iampietro C."/>
            <person name="Lluch J."/>
            <person name="Castinel A."/>
            <person name="Donnadieu C."/>
            <person name="Desvignes T."/>
            <person name="Floi Bucao C."/>
            <person name="Jouanno E."/>
            <person name="Wen M."/>
            <person name="Mejri S."/>
            <person name="Dirks R."/>
            <person name="Jansen H."/>
            <person name="Henkel C."/>
            <person name="Chen W.J."/>
            <person name="Zahm M."/>
            <person name="Cabau C."/>
            <person name="Klopp C."/>
            <person name="Thompson A.W."/>
            <person name="Robinson-Rechavi M."/>
            <person name="Braasch I."/>
            <person name="Lecointre G."/>
            <person name="Bobe J."/>
            <person name="Postlethwait J.H."/>
            <person name="Berthelot C."/>
            <person name="Roest Crollius H."/>
            <person name="Guiguen Y."/>
        </authorList>
    </citation>
    <scope>NUCLEOTIDE SEQUENCE</scope>
    <source>
        <strain evidence="2">Concon-B</strain>
    </source>
</reference>
<sequence length="105" mass="12180">MIAYIHCLSSGSEARCRRTARYEEDEVLLPLFKRRMGNVPPKPEFSLRRRLLSAKVHQKQDSLWTPKPLLGPKHSTQGYLDPPRLGRTLTRPSYLPWKGKLLRVS</sequence>
<accession>A0A9Q1DLK0</accession>
<name>A0A9Q1DLK0_CONCO</name>
<comment type="caution">
    <text evidence="2">The sequence shown here is derived from an EMBL/GenBank/DDBJ whole genome shotgun (WGS) entry which is preliminary data.</text>
</comment>
<proteinExistence type="predicted"/>
<keyword evidence="3" id="KW-1185">Reference proteome</keyword>
<evidence type="ECO:0000313" key="2">
    <source>
        <dbReference type="EMBL" id="KAJ8274749.1"/>
    </source>
</evidence>